<evidence type="ECO:0000256" key="2">
    <source>
        <dbReference type="ARBA" id="ARBA00022526"/>
    </source>
</evidence>
<dbReference type="SUPFAM" id="SSF51004">
    <property type="entry name" value="C-terminal (heme d1) domain of cytochrome cd1-nitrite reductase"/>
    <property type="match status" value="1"/>
</dbReference>
<dbReference type="GO" id="GO:0005829">
    <property type="term" value="C:cytosol"/>
    <property type="evidence" value="ECO:0007669"/>
    <property type="project" value="TreeGrafter"/>
</dbReference>
<dbReference type="InterPro" id="IPR011048">
    <property type="entry name" value="Haem_d1_sf"/>
</dbReference>
<evidence type="ECO:0000313" key="4">
    <source>
        <dbReference type="EMBL" id="SDQ84139.1"/>
    </source>
</evidence>
<keyword evidence="3" id="KW-0732">Signal</keyword>
<dbReference type="InterPro" id="IPR015943">
    <property type="entry name" value="WD40/YVTN_repeat-like_dom_sf"/>
</dbReference>
<name>A0A1H1E6N3_9PSED</name>
<comment type="similarity">
    <text evidence="1">Belongs to the cycloisomerase 2 family.</text>
</comment>
<dbReference type="GO" id="GO:0006006">
    <property type="term" value="P:glucose metabolic process"/>
    <property type="evidence" value="ECO:0007669"/>
    <property type="project" value="UniProtKB-KW"/>
</dbReference>
<dbReference type="GO" id="GO:0017057">
    <property type="term" value="F:6-phosphogluconolactonase activity"/>
    <property type="evidence" value="ECO:0007669"/>
    <property type="project" value="TreeGrafter"/>
</dbReference>
<accession>A0A1H1E6N3</accession>
<keyword evidence="2" id="KW-0119">Carbohydrate metabolism</keyword>
<keyword evidence="2" id="KW-0313">Glucose metabolism</keyword>
<sequence length="399" mass="43243">MTMMKTMKMRMRNFWPLFMAGSIGAMGVQVASAEDYQLLVGSYTAGQSQGLYRLHFDSATGQIDAKPLQVVKSENPSWLTLSKDQRRLFVVNENGPGQTDPVGRVSSYAIDPKTHELSLINQVQSLGNEPTHSSLSADASHLFVSNYSVAEDPGGTLAVLPVSADGALKPVVQMSSHPASRVNPERQMSAHVHSTVSAPDGRYVFSNDLGADRVFAYRFDPKANPDLPLTPAKPAFVQLPAGSGPRHLLFSADGKRAWLTMEMSAQVAVFDYRDGSLVQTQMVDLAAGQPVSDKAAAALHASADGKFLYVSNRGTANQLLVFAIDPATGHLKELQRRSVEGDHPREFSLDPSGKFVLIANQKSNQIVVVERDAKTGLLGKTVQKLPMDAPSDLKFLLRQ</sequence>
<dbReference type="InterPro" id="IPR050282">
    <property type="entry name" value="Cycloisomerase_2"/>
</dbReference>
<evidence type="ECO:0000256" key="3">
    <source>
        <dbReference type="SAM" id="SignalP"/>
    </source>
</evidence>
<feature type="chain" id="PRO_5011529929" evidence="3">
    <location>
        <begin position="28"/>
        <end position="399"/>
    </location>
</feature>
<proteinExistence type="inferred from homology"/>
<dbReference type="Gene3D" id="2.130.10.10">
    <property type="entry name" value="YVTN repeat-like/Quinoprotein amine dehydrogenase"/>
    <property type="match status" value="1"/>
</dbReference>
<dbReference type="GO" id="GO:0016853">
    <property type="term" value="F:isomerase activity"/>
    <property type="evidence" value="ECO:0007669"/>
    <property type="project" value="UniProtKB-KW"/>
</dbReference>
<protein>
    <submittedName>
        <fullName evidence="4">6-phosphogluconolactonase, cycloisomerase 2 family</fullName>
    </submittedName>
</protein>
<dbReference type="Pfam" id="PF10282">
    <property type="entry name" value="Lactonase"/>
    <property type="match status" value="1"/>
</dbReference>
<keyword evidence="4" id="KW-0413">Isomerase</keyword>
<dbReference type="PANTHER" id="PTHR30344">
    <property type="entry name" value="6-PHOSPHOGLUCONOLACTONASE-RELATED"/>
    <property type="match status" value="1"/>
</dbReference>
<dbReference type="EMBL" id="FNKJ01000003">
    <property type="protein sequence ID" value="SDQ84139.1"/>
    <property type="molecule type" value="Genomic_DNA"/>
</dbReference>
<dbReference type="InterPro" id="IPR019405">
    <property type="entry name" value="Lactonase_7-beta_prop"/>
</dbReference>
<evidence type="ECO:0000313" key="5">
    <source>
        <dbReference type="Proteomes" id="UP000199570"/>
    </source>
</evidence>
<gene>
    <name evidence="4" type="ORF">SAMN04490195_2047</name>
</gene>
<dbReference type="PANTHER" id="PTHR30344:SF1">
    <property type="entry name" value="6-PHOSPHOGLUCONOLACTONASE"/>
    <property type="match status" value="1"/>
</dbReference>
<keyword evidence="5" id="KW-1185">Reference proteome</keyword>
<feature type="signal peptide" evidence="3">
    <location>
        <begin position="1"/>
        <end position="27"/>
    </location>
</feature>
<organism evidence="4 5">
    <name type="scientific">Pseudomonas moorei</name>
    <dbReference type="NCBI Taxonomy" id="395599"/>
    <lineage>
        <taxon>Bacteria</taxon>
        <taxon>Pseudomonadati</taxon>
        <taxon>Pseudomonadota</taxon>
        <taxon>Gammaproteobacteria</taxon>
        <taxon>Pseudomonadales</taxon>
        <taxon>Pseudomonadaceae</taxon>
        <taxon>Pseudomonas</taxon>
    </lineage>
</organism>
<reference evidence="5" key="1">
    <citation type="submission" date="2016-10" db="EMBL/GenBank/DDBJ databases">
        <authorList>
            <person name="Varghese N."/>
            <person name="Submissions S."/>
        </authorList>
    </citation>
    <scope>NUCLEOTIDE SEQUENCE [LARGE SCALE GENOMIC DNA]</scope>
    <source>
        <strain evidence="5">BS3775</strain>
    </source>
</reference>
<dbReference type="AlphaFoldDB" id="A0A1H1E6N3"/>
<dbReference type="Proteomes" id="UP000199570">
    <property type="component" value="Unassembled WGS sequence"/>
</dbReference>
<evidence type="ECO:0000256" key="1">
    <source>
        <dbReference type="ARBA" id="ARBA00005564"/>
    </source>
</evidence>